<dbReference type="CDD" id="cd06225">
    <property type="entry name" value="HAMP"/>
    <property type="match status" value="1"/>
</dbReference>
<dbReference type="SMART" id="SM00304">
    <property type="entry name" value="HAMP"/>
    <property type="match status" value="1"/>
</dbReference>
<evidence type="ECO:0000313" key="9">
    <source>
        <dbReference type="EMBL" id="MDN3576133.1"/>
    </source>
</evidence>
<evidence type="ECO:0000256" key="3">
    <source>
        <dbReference type="PROSITE-ProRule" id="PRU00284"/>
    </source>
</evidence>
<evidence type="ECO:0000259" key="7">
    <source>
        <dbReference type="PROSITE" id="PS50111"/>
    </source>
</evidence>
<dbReference type="PANTHER" id="PTHR43531:SF14">
    <property type="entry name" value="METHYL-ACCEPTING CHEMOTAXIS PROTEIN I-RELATED"/>
    <property type="match status" value="1"/>
</dbReference>
<feature type="transmembrane region" description="Helical" evidence="6">
    <location>
        <begin position="6"/>
        <end position="29"/>
    </location>
</feature>
<dbReference type="PRINTS" id="PR00260">
    <property type="entry name" value="CHEMTRNSDUCR"/>
</dbReference>
<dbReference type="Proteomes" id="UP001180081">
    <property type="component" value="Unassembled WGS sequence"/>
</dbReference>
<name>A0ABT8B3L6_9NEIS</name>
<organism evidence="9 10">
    <name type="scientific">Chitinimonas viridis</name>
    <dbReference type="NCBI Taxonomy" id="664880"/>
    <lineage>
        <taxon>Bacteria</taxon>
        <taxon>Pseudomonadati</taxon>
        <taxon>Pseudomonadota</taxon>
        <taxon>Betaproteobacteria</taxon>
        <taxon>Neisseriales</taxon>
        <taxon>Chitinibacteraceae</taxon>
        <taxon>Chitinimonas</taxon>
    </lineage>
</organism>
<dbReference type="Pfam" id="PF12729">
    <property type="entry name" value="4HB_MCP_1"/>
    <property type="match status" value="1"/>
</dbReference>
<dbReference type="Pfam" id="PF00015">
    <property type="entry name" value="MCPsignal"/>
    <property type="match status" value="1"/>
</dbReference>
<evidence type="ECO:0000259" key="8">
    <source>
        <dbReference type="PROSITE" id="PS50885"/>
    </source>
</evidence>
<reference evidence="9" key="1">
    <citation type="journal article" date="2014" name="Int. J. Syst. Evol. Microbiol.">
        <title>Complete genome of a new Firmicutes species belonging to the dominant human colonic microbiota ('Ruminococcus bicirculans') reveals two chromosomes and a selective capacity to utilize plant glucans.</title>
        <authorList>
            <consortium name="NISC Comparative Sequencing Program"/>
            <person name="Wegmann U."/>
            <person name="Louis P."/>
            <person name="Goesmann A."/>
            <person name="Henrissat B."/>
            <person name="Duncan S.H."/>
            <person name="Flint H.J."/>
        </authorList>
    </citation>
    <scope>NUCLEOTIDE SEQUENCE</scope>
    <source>
        <strain evidence="9">CECT 7703</strain>
    </source>
</reference>
<dbReference type="CDD" id="cd19411">
    <property type="entry name" value="MCP2201-like_sensor"/>
    <property type="match status" value="1"/>
</dbReference>
<keyword evidence="3" id="KW-0807">Transducer</keyword>
<feature type="compositionally biased region" description="Low complexity" evidence="5">
    <location>
        <begin position="541"/>
        <end position="557"/>
    </location>
</feature>
<keyword evidence="1" id="KW-0488">Methylation</keyword>
<dbReference type="PANTHER" id="PTHR43531">
    <property type="entry name" value="PROTEIN ICFG"/>
    <property type="match status" value="1"/>
</dbReference>
<feature type="region of interest" description="Disordered" evidence="5">
    <location>
        <begin position="516"/>
        <end position="568"/>
    </location>
</feature>
<keyword evidence="10" id="KW-1185">Reference proteome</keyword>
<dbReference type="SMART" id="SM00283">
    <property type="entry name" value="MA"/>
    <property type="match status" value="1"/>
</dbReference>
<keyword evidence="4" id="KW-0175">Coiled coil</keyword>
<dbReference type="InterPro" id="IPR003660">
    <property type="entry name" value="HAMP_dom"/>
</dbReference>
<dbReference type="InterPro" id="IPR047347">
    <property type="entry name" value="YvaQ-like_sensor"/>
</dbReference>
<evidence type="ECO:0000256" key="5">
    <source>
        <dbReference type="SAM" id="MobiDB-lite"/>
    </source>
</evidence>
<evidence type="ECO:0000256" key="4">
    <source>
        <dbReference type="SAM" id="Coils"/>
    </source>
</evidence>
<dbReference type="Gene3D" id="1.10.287.950">
    <property type="entry name" value="Methyl-accepting chemotaxis protein"/>
    <property type="match status" value="1"/>
</dbReference>
<comment type="similarity">
    <text evidence="2">Belongs to the methyl-accepting chemotaxis (MCP) protein family.</text>
</comment>
<keyword evidence="6" id="KW-0812">Transmembrane</keyword>
<evidence type="ECO:0000313" key="10">
    <source>
        <dbReference type="Proteomes" id="UP001180081"/>
    </source>
</evidence>
<dbReference type="Gene3D" id="6.10.340.10">
    <property type="match status" value="1"/>
</dbReference>
<accession>A0ABT8B3L6</accession>
<protein>
    <submittedName>
        <fullName evidence="9">Methyl-accepting chemotaxis protein</fullName>
    </submittedName>
</protein>
<reference evidence="9" key="2">
    <citation type="submission" date="2023-06" db="EMBL/GenBank/DDBJ databases">
        <authorList>
            <person name="Lucena T."/>
            <person name="Sun Q."/>
        </authorList>
    </citation>
    <scope>NUCLEOTIDE SEQUENCE</scope>
    <source>
        <strain evidence="9">CECT 7703</strain>
    </source>
</reference>
<dbReference type="InterPro" id="IPR024478">
    <property type="entry name" value="HlyB_4HB_MCP"/>
</dbReference>
<keyword evidence="6" id="KW-1133">Transmembrane helix</keyword>
<evidence type="ECO:0000256" key="2">
    <source>
        <dbReference type="ARBA" id="ARBA00029447"/>
    </source>
</evidence>
<dbReference type="Pfam" id="PF00672">
    <property type="entry name" value="HAMP"/>
    <property type="match status" value="1"/>
</dbReference>
<dbReference type="InterPro" id="IPR004090">
    <property type="entry name" value="Chemotax_Me-accpt_rcpt"/>
</dbReference>
<dbReference type="PROSITE" id="PS50111">
    <property type="entry name" value="CHEMOTAXIS_TRANSDUC_2"/>
    <property type="match status" value="1"/>
</dbReference>
<dbReference type="InterPro" id="IPR004089">
    <property type="entry name" value="MCPsignal_dom"/>
</dbReference>
<dbReference type="SUPFAM" id="SSF58104">
    <property type="entry name" value="Methyl-accepting chemotaxis protein (MCP) signaling domain"/>
    <property type="match status" value="1"/>
</dbReference>
<comment type="caution">
    <text evidence="9">The sequence shown here is derived from an EMBL/GenBank/DDBJ whole genome shotgun (WGS) entry which is preliminary data.</text>
</comment>
<feature type="domain" description="Methyl-accepting transducer" evidence="7">
    <location>
        <begin position="267"/>
        <end position="496"/>
    </location>
</feature>
<feature type="transmembrane region" description="Helical" evidence="6">
    <location>
        <begin position="189"/>
        <end position="208"/>
    </location>
</feature>
<evidence type="ECO:0000256" key="1">
    <source>
        <dbReference type="ARBA" id="ARBA00022481"/>
    </source>
</evidence>
<dbReference type="EMBL" id="JAUFPU010000004">
    <property type="protein sequence ID" value="MDN3576133.1"/>
    <property type="molecule type" value="Genomic_DNA"/>
</dbReference>
<dbReference type="InterPro" id="IPR051310">
    <property type="entry name" value="MCP_chemotaxis"/>
</dbReference>
<proteinExistence type="inferred from homology"/>
<sequence>MKNWKIGLRLGFGFGLILFLLIAVVAISINRMGNLANDLDDMANRRAVVVKLANDLIDSVNASTIAMRDVILYTDEAGITQSRAVYAKSVSDFNATMKKLEELTISEGGKKRLVTLNELSVQTEPIEKEVLRLGGENKNAEATVMLHGPLKAAQDKLQSTVSEFIEFQMAAAAEKYDEAYANYLFARNLMIAVAVIALLIGIVAGWMITGSVVQPIRQAVALAEGVAAGDLTQKIETDRNDETGQLIKALRSMNDGLLQIVGDIRTSVETINTASQEIAAGNIDLSQRTEEQAASLEETAASMEELTSTVKQNAENAREANRLAEGASGIAQKGGEAVGQVVTTMAEINESSKKIVDIIGVIDGIAFQTNILALNAAVEAARAGEQGRGFAVVAGEVRSLAQRSAAAAKEIKSLIGDSVERVTVGTAQVDRAGITMEEVVGSIRKVTGIMGDISNASAEQSSGIEQVNTAVTQMDEVTQQNAALVEEAAAAAGSLQDQARLLMEAVNRFKLDDVRSVRSSPAPRHVASRPATKAVGHKPVAKSAHPAVAKAAQPVAAGKHDDEDWSEF</sequence>
<feature type="coiled-coil region" evidence="4">
    <location>
        <begin position="286"/>
        <end position="323"/>
    </location>
</feature>
<keyword evidence="6" id="KW-0472">Membrane</keyword>
<dbReference type="PROSITE" id="PS50885">
    <property type="entry name" value="HAMP"/>
    <property type="match status" value="1"/>
</dbReference>
<feature type="domain" description="HAMP" evidence="8">
    <location>
        <begin position="210"/>
        <end position="262"/>
    </location>
</feature>
<gene>
    <name evidence="9" type="ORF">QWZ03_05040</name>
</gene>
<dbReference type="CDD" id="cd11386">
    <property type="entry name" value="MCP_signal"/>
    <property type="match status" value="1"/>
</dbReference>
<evidence type="ECO:0000256" key="6">
    <source>
        <dbReference type="SAM" id="Phobius"/>
    </source>
</evidence>